<proteinExistence type="predicted"/>
<organism evidence="1 2">
    <name type="scientific">Flagellimonas alvinocaridis</name>
    <dbReference type="NCBI Taxonomy" id="2530200"/>
    <lineage>
        <taxon>Bacteria</taxon>
        <taxon>Pseudomonadati</taxon>
        <taxon>Bacteroidota</taxon>
        <taxon>Flavobacteriia</taxon>
        <taxon>Flavobacteriales</taxon>
        <taxon>Flavobacteriaceae</taxon>
        <taxon>Flagellimonas</taxon>
    </lineage>
</organism>
<comment type="caution">
    <text evidence="1">The sequence shown here is derived from an EMBL/GenBank/DDBJ whole genome shotgun (WGS) entry which is preliminary data.</text>
</comment>
<sequence>MNPSRQTLFLTLLLLALWGHSVFGQRREVTHRGEQWFQYNNITHLNEKWMLFGNSGLRWKDGFEKFSIFFGRLGGGFALSDKIRLSTGFTYVEFYTDDDKYQVEYRPYEELFVRGNGDKFRLNHRFRFEQRFYNPVVEGKVQSDNTFALRLRYALMTGFDLFSLSKTRPDCKFRINISDEVMFNAGDHIVHNVFDKNRFIVMPTVQFNRWMSVSVGWNNQFASTTTAGHYIYTNALWVHLTHTLHLSKKTHGQDEEFILPPANSNFQQAAAD</sequence>
<protein>
    <submittedName>
        <fullName evidence="1">DUF2490 domain-containing protein</fullName>
    </submittedName>
</protein>
<reference evidence="1 2" key="1">
    <citation type="submission" date="2019-03" db="EMBL/GenBank/DDBJ databases">
        <title>Muricauda SCR12 sp.nov, a marine bacterium isolated from Pacific Ocean:the Okinawa trough.</title>
        <authorList>
            <person name="Liu L."/>
        </authorList>
    </citation>
    <scope>NUCLEOTIDE SEQUENCE [LARGE SCALE GENOMIC DNA]</scope>
    <source>
        <strain evidence="1 2">SCR12</strain>
    </source>
</reference>
<dbReference type="AlphaFoldDB" id="A0A4S8RUQ5"/>
<evidence type="ECO:0000313" key="1">
    <source>
        <dbReference type="EMBL" id="THV57634.1"/>
    </source>
</evidence>
<dbReference type="Proteomes" id="UP000310406">
    <property type="component" value="Unassembled WGS sequence"/>
</dbReference>
<evidence type="ECO:0000313" key="2">
    <source>
        <dbReference type="Proteomes" id="UP000310406"/>
    </source>
</evidence>
<keyword evidence="2" id="KW-1185">Reference proteome</keyword>
<gene>
    <name evidence="1" type="ORF">EZV76_14840</name>
</gene>
<dbReference type="OrthoDB" id="1118734at2"/>
<dbReference type="Pfam" id="PF10677">
    <property type="entry name" value="DUF2490"/>
    <property type="match status" value="1"/>
</dbReference>
<dbReference type="EMBL" id="SNTZ01000012">
    <property type="protein sequence ID" value="THV57634.1"/>
    <property type="molecule type" value="Genomic_DNA"/>
</dbReference>
<name>A0A4S8RUQ5_9FLAO</name>
<accession>A0A4S8RUQ5</accession>
<dbReference type="RefSeq" id="WP_136567352.1">
    <property type="nucleotide sequence ID" value="NZ_SNTZ01000012.1"/>
</dbReference>
<dbReference type="InterPro" id="IPR019619">
    <property type="entry name" value="DUF2490"/>
</dbReference>